<evidence type="ECO:0000259" key="4">
    <source>
        <dbReference type="Pfam" id="PF04213"/>
    </source>
</evidence>
<feature type="region of interest" description="Disordered" evidence="1">
    <location>
        <begin position="290"/>
        <end position="355"/>
    </location>
</feature>
<evidence type="ECO:0000313" key="5">
    <source>
        <dbReference type="EMBL" id="MXG88171.1"/>
    </source>
</evidence>
<feature type="chain" id="PRO_5026887209" description="Htaa domain-containing protein" evidence="3">
    <location>
        <begin position="21"/>
        <end position="417"/>
    </location>
</feature>
<accession>A0A6L7EX15</accession>
<gene>
    <name evidence="5" type="ORF">GRQ65_01240</name>
</gene>
<protein>
    <recommendedName>
        <fullName evidence="4">Htaa domain-containing protein</fullName>
    </recommendedName>
</protein>
<evidence type="ECO:0000313" key="6">
    <source>
        <dbReference type="Proteomes" id="UP000473325"/>
    </source>
</evidence>
<keyword evidence="2" id="KW-0472">Membrane</keyword>
<dbReference type="RefSeq" id="WP_160874339.1">
    <property type="nucleotide sequence ID" value="NZ_WUEK01000001.1"/>
</dbReference>
<comment type="caution">
    <text evidence="5">The sequence shown here is derived from an EMBL/GenBank/DDBJ whole genome shotgun (WGS) entry which is preliminary data.</text>
</comment>
<feature type="signal peptide" evidence="3">
    <location>
        <begin position="1"/>
        <end position="20"/>
    </location>
</feature>
<keyword evidence="6" id="KW-1185">Reference proteome</keyword>
<keyword evidence="3" id="KW-0732">Signal</keyword>
<organism evidence="5 6">
    <name type="scientific">Nocardioides flavescens</name>
    <dbReference type="NCBI Taxonomy" id="2691959"/>
    <lineage>
        <taxon>Bacteria</taxon>
        <taxon>Bacillati</taxon>
        <taxon>Actinomycetota</taxon>
        <taxon>Actinomycetes</taxon>
        <taxon>Propionibacteriales</taxon>
        <taxon>Nocardioidaceae</taxon>
        <taxon>Nocardioides</taxon>
    </lineage>
</organism>
<proteinExistence type="predicted"/>
<dbReference type="InterPro" id="IPR007331">
    <property type="entry name" value="Htaa"/>
</dbReference>
<keyword evidence="2" id="KW-0812">Transmembrane</keyword>
<keyword evidence="2" id="KW-1133">Transmembrane helix</keyword>
<name>A0A6L7EX15_9ACTN</name>
<evidence type="ECO:0000256" key="3">
    <source>
        <dbReference type="SAM" id="SignalP"/>
    </source>
</evidence>
<dbReference type="Pfam" id="PF04213">
    <property type="entry name" value="HtaA"/>
    <property type="match status" value="1"/>
</dbReference>
<evidence type="ECO:0000256" key="1">
    <source>
        <dbReference type="SAM" id="MobiDB-lite"/>
    </source>
</evidence>
<dbReference type="Proteomes" id="UP000473325">
    <property type="component" value="Unassembled WGS sequence"/>
</dbReference>
<reference evidence="5 6" key="1">
    <citation type="submission" date="2019-12" db="EMBL/GenBank/DDBJ databases">
        <authorList>
            <person name="Kun Z."/>
        </authorList>
    </citation>
    <scope>NUCLEOTIDE SEQUENCE [LARGE SCALE GENOMIC DNA]</scope>
    <source>
        <strain evidence="5 6">YIM 123512</strain>
    </source>
</reference>
<feature type="compositionally biased region" description="Low complexity" evidence="1">
    <location>
        <begin position="316"/>
        <end position="341"/>
    </location>
</feature>
<feature type="transmembrane region" description="Helical" evidence="2">
    <location>
        <begin position="391"/>
        <end position="409"/>
    </location>
</feature>
<evidence type="ECO:0000256" key="2">
    <source>
        <dbReference type="SAM" id="Phobius"/>
    </source>
</evidence>
<dbReference type="EMBL" id="WUEK01000001">
    <property type="protein sequence ID" value="MXG88171.1"/>
    <property type="molecule type" value="Genomic_DNA"/>
</dbReference>
<feature type="domain" description="Htaa" evidence="4">
    <location>
        <begin position="123"/>
        <end position="277"/>
    </location>
</feature>
<sequence>MRRAVLVALVLVALPARAVASEEPTPTPTATPTSTINVTGATLRWGLSRESGNRAHAPGTVNLFSAGRHPDPGRGGVQIAPEQWRQSDGAVSVQKWTGGAWQPATWAGLSTTSDGAPLGPPAAGTTSDHTFVFAGGSGEVDAAAGTARISWSGSVSVLYYSGMSAFVVSDPVLEVAGGRGELRASVGGHASSQTDQTVWQEVPAQVVTLATLPAVDLSDPRGFTATPAYLGVTVSGVPQVTGTPSSGSFPQSFVDQLDRLGAAAFWYSSGTSTDPFKVALPLTVGLDAAGGPPAAPPTSAPATRPPSVQNSAPVRPSSSTPDPTPTPSASATPTAASQPQPVAVPPLAAPTAADPVPEDAAAGALLAQPPTATRVAPVAAVIPATPASDPWPWWLGSALLLLAAASLLVPPRSARRR</sequence>
<dbReference type="AlphaFoldDB" id="A0A6L7EX15"/>